<proteinExistence type="predicted"/>
<protein>
    <recommendedName>
        <fullName evidence="2">DUF4832 domain-containing protein</fullName>
    </recommendedName>
</protein>
<name>A0A0G4I8T9_9ALVE</name>
<sequence length="598" mass="66213">MTQGASKKSPESIDTDEVLWSVSDEVFGFPESGSSPNTELDPLFLDLLSYPHPFKGFLPFTSSKTHSNREESESSRMEKFFAHAETDTATEWRDAKGFPHSMEYVGFPFNKIVKEGNVYDWTDLEAVLDQIASRGRQAVIRIILDNPGEAHGSWAPQFWFQKGVHFNRYPVEDHGGGWSPDYSSVFVRKDILEFVQRFGERLDGDPRVAFVMLGLIGFWGEWHTYPHTEWMPDGIFLGELVTAFQTAFKTTKCVCRQPEKYLLKAEMESEAGACKVGLHDDMFTSTTLGDTGWFMYPRMERAGVSECWRGEAFGGEVAPAWQASLFDPEEKRPKPSQSLSECVKATHASWMVTRAGEGRGINHFAFSRRKGYPEDKRVAAREGAVAMGYRFAFKGAFAKRTEEGVGFSFVIVNSGVAPVYYSVVAHLVVGVGAQGRWQVNSEGKLQFWSAKGEGGLKILLRAPVRSIGSPSTEAYDFRGLLPSPQPSGDWNANLVGELTGSLVSKLSQDQREELSTAAASAEAADRFGLFVGILLTSPHTLSNQLPFVFFSRGQTLPRHSPSSSKQTEAPFLLPVSSPDAATLLKCILSETHTGSLLK</sequence>
<dbReference type="SUPFAM" id="SSF51445">
    <property type="entry name" value="(Trans)glycosidases"/>
    <property type="match status" value="1"/>
</dbReference>
<reference evidence="1" key="1">
    <citation type="submission" date="2014-11" db="EMBL/GenBank/DDBJ databases">
        <authorList>
            <person name="Otto D Thomas"/>
            <person name="Naeem Raeece"/>
        </authorList>
    </citation>
    <scope>NUCLEOTIDE SEQUENCE</scope>
</reference>
<dbReference type="EMBL" id="CDMZ01005686">
    <property type="protein sequence ID" value="CEM53438.1"/>
    <property type="molecule type" value="Genomic_DNA"/>
</dbReference>
<accession>A0A0G4I8T9</accession>
<organism evidence="1">
    <name type="scientific">Chromera velia CCMP2878</name>
    <dbReference type="NCBI Taxonomy" id="1169474"/>
    <lineage>
        <taxon>Eukaryota</taxon>
        <taxon>Sar</taxon>
        <taxon>Alveolata</taxon>
        <taxon>Colpodellida</taxon>
        <taxon>Chromeraceae</taxon>
        <taxon>Chromera</taxon>
    </lineage>
</organism>
<evidence type="ECO:0008006" key="2">
    <source>
        <dbReference type="Google" id="ProtNLM"/>
    </source>
</evidence>
<dbReference type="Gene3D" id="3.20.20.80">
    <property type="entry name" value="Glycosidases"/>
    <property type="match status" value="1"/>
</dbReference>
<gene>
    <name evidence="1" type="ORF">Cvel_11963</name>
</gene>
<dbReference type="VEuPathDB" id="CryptoDB:Cvel_11963"/>
<dbReference type="AlphaFoldDB" id="A0A0G4I8T9"/>
<dbReference type="InterPro" id="IPR017853">
    <property type="entry name" value="GH"/>
</dbReference>
<evidence type="ECO:0000313" key="1">
    <source>
        <dbReference type="EMBL" id="CEM53438.1"/>
    </source>
</evidence>